<name>A0A1I1VVV0_9BACI</name>
<dbReference type="PANTHER" id="PTHR12526">
    <property type="entry name" value="GLYCOSYLTRANSFERASE"/>
    <property type="match status" value="1"/>
</dbReference>
<dbReference type="PANTHER" id="PTHR12526:SF638">
    <property type="entry name" value="SPORE COAT PROTEIN SA"/>
    <property type="match status" value="1"/>
</dbReference>
<dbReference type="AlphaFoldDB" id="A0A1I1VVV0"/>
<dbReference type="InterPro" id="IPR001296">
    <property type="entry name" value="Glyco_trans_1"/>
</dbReference>
<dbReference type="STRING" id="640948.SAMN05216238_10546"/>
<reference evidence="4" key="1">
    <citation type="submission" date="2016-10" db="EMBL/GenBank/DDBJ databases">
        <authorList>
            <person name="Varghese N."/>
            <person name="Submissions S."/>
        </authorList>
    </citation>
    <scope>NUCLEOTIDE SEQUENCE [LARGE SCALE GENOMIC DNA]</scope>
    <source>
        <strain evidence="4">DSM 22530</strain>
    </source>
</reference>
<evidence type="ECO:0000259" key="2">
    <source>
        <dbReference type="Pfam" id="PF13439"/>
    </source>
</evidence>
<protein>
    <submittedName>
        <fullName evidence="3">Glycosyltransferase involved in cell wall bisynthesis</fullName>
    </submittedName>
</protein>
<keyword evidence="4" id="KW-1185">Reference proteome</keyword>
<feature type="domain" description="Glycosyltransferase subfamily 4-like N-terminal" evidence="2">
    <location>
        <begin position="2"/>
        <end position="155"/>
    </location>
</feature>
<dbReference type="Pfam" id="PF00534">
    <property type="entry name" value="Glycos_transf_1"/>
    <property type="match status" value="1"/>
</dbReference>
<keyword evidence="3" id="KW-0808">Transferase</keyword>
<accession>A0A1I1VVV0</accession>
<proteinExistence type="predicted"/>
<dbReference type="GO" id="GO:0016757">
    <property type="term" value="F:glycosyltransferase activity"/>
    <property type="evidence" value="ECO:0007669"/>
    <property type="project" value="InterPro"/>
</dbReference>
<dbReference type="SUPFAM" id="SSF53756">
    <property type="entry name" value="UDP-Glycosyltransferase/glycogen phosphorylase"/>
    <property type="match status" value="1"/>
</dbReference>
<evidence type="ECO:0000313" key="4">
    <source>
        <dbReference type="Proteomes" id="UP000199474"/>
    </source>
</evidence>
<dbReference type="EMBL" id="FOMR01000005">
    <property type="protein sequence ID" value="SFD86975.1"/>
    <property type="molecule type" value="Genomic_DNA"/>
</dbReference>
<dbReference type="Proteomes" id="UP000199474">
    <property type="component" value="Unassembled WGS sequence"/>
</dbReference>
<evidence type="ECO:0000259" key="1">
    <source>
        <dbReference type="Pfam" id="PF00534"/>
    </source>
</evidence>
<sequence length="355" mass="39862">MLYKLLKYIDHEKFDIQVISMMGQGVYGPKIEKLGVKVHCLNMNKGMSTLTGFFRAKKLIKDTDVIQTWMYHADLFGYLLTSFSKQKKLIWGIRRNNLDPKLNKKSTMIIAKINSKLSAKVDKVVSCSIKARGTHEKFGYNAENIIVIPNGFEVDNFNRIDNAKYTVSNMPSKDKGVPYLTHVGRWNNLKDYNNFIQALSIINQIDSNFHVLMAGTNIDESNEELMQLIDKFNLNDKISLLGRRDDIPTVMSASDLFVLSSIDEGFPNVVGEAMACETPCVVTDAGDSAYVVGDTGEIVPIKNSQALASGIMAMLKLSQHERQKLGQSARKRVLDKFDIKNVAKQFEGLYELGGE</sequence>
<dbReference type="Pfam" id="PF13439">
    <property type="entry name" value="Glyco_transf_4"/>
    <property type="match status" value="1"/>
</dbReference>
<organism evidence="3 4">
    <name type="scientific">Lentibacillus persicus</name>
    <dbReference type="NCBI Taxonomy" id="640948"/>
    <lineage>
        <taxon>Bacteria</taxon>
        <taxon>Bacillati</taxon>
        <taxon>Bacillota</taxon>
        <taxon>Bacilli</taxon>
        <taxon>Bacillales</taxon>
        <taxon>Bacillaceae</taxon>
        <taxon>Lentibacillus</taxon>
    </lineage>
</organism>
<gene>
    <name evidence="3" type="ORF">SAMN05216238_10546</name>
</gene>
<dbReference type="InterPro" id="IPR028098">
    <property type="entry name" value="Glyco_trans_4-like_N"/>
</dbReference>
<evidence type="ECO:0000313" key="3">
    <source>
        <dbReference type="EMBL" id="SFD86975.1"/>
    </source>
</evidence>
<feature type="domain" description="Glycosyl transferase family 1" evidence="1">
    <location>
        <begin position="173"/>
        <end position="332"/>
    </location>
</feature>
<dbReference type="Gene3D" id="3.40.50.2000">
    <property type="entry name" value="Glycogen Phosphorylase B"/>
    <property type="match status" value="2"/>
</dbReference>